<protein>
    <submittedName>
        <fullName evidence="2">Uncharacterized protein</fullName>
    </submittedName>
</protein>
<feature type="compositionally biased region" description="Low complexity" evidence="1">
    <location>
        <begin position="1"/>
        <end position="15"/>
    </location>
</feature>
<feature type="compositionally biased region" description="Low complexity" evidence="1">
    <location>
        <begin position="111"/>
        <end position="125"/>
    </location>
</feature>
<evidence type="ECO:0000313" key="2">
    <source>
        <dbReference type="EMBL" id="TCP37913.1"/>
    </source>
</evidence>
<feature type="compositionally biased region" description="Basic and acidic residues" evidence="1">
    <location>
        <begin position="97"/>
        <end position="108"/>
    </location>
</feature>
<feature type="region of interest" description="Disordered" evidence="1">
    <location>
        <begin position="1"/>
        <end position="40"/>
    </location>
</feature>
<evidence type="ECO:0000313" key="3">
    <source>
        <dbReference type="Proteomes" id="UP000295399"/>
    </source>
</evidence>
<organism evidence="2 3">
    <name type="scientific">Rhodothalassium salexigens DSM 2132</name>
    <dbReference type="NCBI Taxonomy" id="1188247"/>
    <lineage>
        <taxon>Bacteria</taxon>
        <taxon>Pseudomonadati</taxon>
        <taxon>Pseudomonadota</taxon>
        <taxon>Alphaproteobacteria</taxon>
        <taxon>Rhodothalassiales</taxon>
        <taxon>Rhodothalassiaceae</taxon>
        <taxon>Rhodothalassium</taxon>
    </lineage>
</organism>
<gene>
    <name evidence="2" type="ORF">EV659_102322</name>
</gene>
<name>A0A4R2PQ47_RHOSA</name>
<accession>A0A4R2PQ47</accession>
<dbReference type="EMBL" id="SLXO01000002">
    <property type="protein sequence ID" value="TCP37913.1"/>
    <property type="molecule type" value="Genomic_DNA"/>
</dbReference>
<dbReference type="InParanoid" id="A0A4R2PQ47"/>
<dbReference type="Proteomes" id="UP000295399">
    <property type="component" value="Unassembled WGS sequence"/>
</dbReference>
<evidence type="ECO:0000256" key="1">
    <source>
        <dbReference type="SAM" id="MobiDB-lite"/>
    </source>
</evidence>
<feature type="region of interest" description="Disordered" evidence="1">
    <location>
        <begin position="91"/>
        <end position="162"/>
    </location>
</feature>
<proteinExistence type="predicted"/>
<reference evidence="2 3" key="1">
    <citation type="submission" date="2019-03" db="EMBL/GenBank/DDBJ databases">
        <title>Genomic Encyclopedia of Type Strains, Phase IV (KMG-IV): sequencing the most valuable type-strain genomes for metagenomic binning, comparative biology and taxonomic classification.</title>
        <authorList>
            <person name="Goeker M."/>
        </authorList>
    </citation>
    <scope>NUCLEOTIDE SEQUENCE [LARGE SCALE GENOMIC DNA]</scope>
    <source>
        <strain evidence="2 3">DSM 2132</strain>
    </source>
</reference>
<keyword evidence="3" id="KW-1185">Reference proteome</keyword>
<dbReference type="RefSeq" id="WP_200287446.1">
    <property type="nucleotide sequence ID" value="NZ_JACIGF010000002.1"/>
</dbReference>
<sequence>MTSAQEPRPGAAGRPPDAPRPTRAQRHYLSQGLDQPGGKLPLFDTAGQAVAPALIRACIDRGWAAPWFANPIKPDWLVCRLTEAGRLALGAGGPAADEARLAADRPTQDRPAGTGPAGTEPAGAGIVPGTQTAPGVAPVGTGRDGAVAAGDGIVTDEDDGDV</sequence>
<dbReference type="AlphaFoldDB" id="A0A4R2PQ47"/>
<comment type="caution">
    <text evidence="2">The sequence shown here is derived from an EMBL/GenBank/DDBJ whole genome shotgun (WGS) entry which is preliminary data.</text>
</comment>